<evidence type="ECO:0000313" key="2">
    <source>
        <dbReference type="EMBL" id="XBT18774.1"/>
    </source>
</evidence>
<dbReference type="EMBL" id="CP157897">
    <property type="protein sequence ID" value="XBT18774.1"/>
    <property type="molecule type" value="Genomic_DNA"/>
</dbReference>
<accession>A0AAU7QSI1</accession>
<gene>
    <name evidence="2" type="ORF">ABPD24_00440</name>
</gene>
<evidence type="ECO:0000259" key="1">
    <source>
        <dbReference type="Pfam" id="PF13588"/>
    </source>
</evidence>
<dbReference type="Pfam" id="PF13588">
    <property type="entry name" value="HSDR_N_2"/>
    <property type="match status" value="1"/>
</dbReference>
<protein>
    <submittedName>
        <fullName evidence="2">Type I restriction enzyme HsdR N-terminal domain-containing protein</fullName>
    </submittedName>
</protein>
<organism evidence="2">
    <name type="scientific">Candidatus Shikimatogenerans sp. AspAUS03</name>
    <dbReference type="NCBI Taxonomy" id="3158563"/>
    <lineage>
        <taxon>Bacteria</taxon>
        <taxon>Pseudomonadati</taxon>
        <taxon>Bacteroidota</taxon>
        <taxon>Flavobacteriia</taxon>
        <taxon>Flavobacteriales</taxon>
        <taxon>Candidatus Shikimatogenerans</taxon>
    </lineage>
</organism>
<reference evidence="2" key="1">
    <citation type="submission" date="2024-06" db="EMBL/GenBank/DDBJ databases">
        <title>Diversity, functionality, and evolutionary history of bacterial symbionts in false click beetles (Coleoptera, Throscidae).</title>
        <authorList>
            <person name="Wierz J.C."/>
            <person name="Malm H."/>
            <person name="Kaltenpoth M."/>
            <person name="Engl T."/>
        </authorList>
    </citation>
    <scope>NUCLEOTIDE SEQUENCE</scope>
    <source>
        <strain evidence="2">AspAUS03</strain>
    </source>
</reference>
<proteinExistence type="predicted"/>
<dbReference type="InterPro" id="IPR011856">
    <property type="entry name" value="tRNA_endonuc-like_dom_sf"/>
</dbReference>
<dbReference type="AlphaFoldDB" id="A0AAU7QSI1"/>
<dbReference type="Gene3D" id="3.40.1350.10">
    <property type="match status" value="1"/>
</dbReference>
<dbReference type="GO" id="GO:0003676">
    <property type="term" value="F:nucleic acid binding"/>
    <property type="evidence" value="ECO:0007669"/>
    <property type="project" value="InterPro"/>
</dbReference>
<feature type="domain" description="Type I restriction enzyme R protein N-terminal" evidence="1">
    <location>
        <begin position="32"/>
        <end position="120"/>
    </location>
</feature>
<dbReference type="InterPro" id="IPR029464">
    <property type="entry name" value="HSDR_N"/>
</dbReference>
<name>A0AAU7QSI1_9FLAO</name>
<sequence>MEYIKYIKIIYINHIKYIFCFIRNKYIIFSIEELIRQNLLYYIIYIKKYKKKFIYIEKKIKNLFIDLLLIKKKKKYMLIECKSPKKKINILNIKQLILYKKYIKCKYYFLYNGFFFIKYKNNNFTVKNNVNF</sequence>